<evidence type="ECO:0000256" key="1">
    <source>
        <dbReference type="SAM" id="Phobius"/>
    </source>
</evidence>
<dbReference type="CDD" id="cd00158">
    <property type="entry name" value="RHOD"/>
    <property type="match status" value="1"/>
</dbReference>
<dbReference type="OrthoDB" id="1445766at2"/>
<dbReference type="PANTHER" id="PTHR43031:SF18">
    <property type="entry name" value="RHODANESE-RELATED SULFURTRANSFERASES"/>
    <property type="match status" value="1"/>
</dbReference>
<feature type="transmembrane region" description="Helical" evidence="1">
    <location>
        <begin position="50"/>
        <end position="69"/>
    </location>
</feature>
<dbReference type="InterPro" id="IPR036873">
    <property type="entry name" value="Rhodanese-like_dom_sf"/>
</dbReference>
<dbReference type="Proteomes" id="UP000215188">
    <property type="component" value="Unassembled WGS sequence"/>
</dbReference>
<organism evidence="3 4">
    <name type="scientific">Polynucleobacter cosmopolitanus</name>
    <dbReference type="NCBI Taxonomy" id="351345"/>
    <lineage>
        <taxon>Bacteria</taxon>
        <taxon>Pseudomonadati</taxon>
        <taxon>Pseudomonadota</taxon>
        <taxon>Betaproteobacteria</taxon>
        <taxon>Burkholderiales</taxon>
        <taxon>Burkholderiaceae</taxon>
        <taxon>Polynucleobacter</taxon>
    </lineage>
</organism>
<dbReference type="PANTHER" id="PTHR43031">
    <property type="entry name" value="FAD-DEPENDENT OXIDOREDUCTASE"/>
    <property type="match status" value="1"/>
</dbReference>
<dbReference type="AlphaFoldDB" id="A0A229FV63"/>
<keyword evidence="4" id="KW-1185">Reference proteome</keyword>
<sequence>MPVGVKSTSTQPVKRFSRFHWDSPWRISTSCFIFTFYNLLMDFLTNTNNLLLLATLLTSGLALALPQILGRLNKQLLSVHESVQWINQRQAQIVDIRTPDEYKAGHIANSKHLPLSELDSGLKQAKIDSNKPIILVCLSGTRANTALGKLKKAGCKEVACMDGGISAWNQAGMPLIK</sequence>
<dbReference type="EMBL" id="NJGG01000001">
    <property type="protein sequence ID" value="OXL15803.1"/>
    <property type="molecule type" value="Genomic_DNA"/>
</dbReference>
<feature type="domain" description="Rhodanese" evidence="2">
    <location>
        <begin position="87"/>
        <end position="177"/>
    </location>
</feature>
<evidence type="ECO:0000313" key="4">
    <source>
        <dbReference type="Proteomes" id="UP000215188"/>
    </source>
</evidence>
<comment type="caution">
    <text evidence="3">The sequence shown here is derived from an EMBL/GenBank/DDBJ whole genome shotgun (WGS) entry which is preliminary data.</text>
</comment>
<dbReference type="InterPro" id="IPR001763">
    <property type="entry name" value="Rhodanese-like_dom"/>
</dbReference>
<keyword evidence="1" id="KW-0472">Membrane</keyword>
<keyword evidence="3" id="KW-0808">Transferase</keyword>
<gene>
    <name evidence="3" type="ORF">AOC33_01500</name>
</gene>
<dbReference type="PROSITE" id="PS50206">
    <property type="entry name" value="RHODANESE_3"/>
    <property type="match status" value="1"/>
</dbReference>
<evidence type="ECO:0000313" key="3">
    <source>
        <dbReference type="EMBL" id="OXL15803.1"/>
    </source>
</evidence>
<name>A0A229FV63_9BURK</name>
<accession>A0A229FV63</accession>
<dbReference type="InterPro" id="IPR050229">
    <property type="entry name" value="GlpE_sulfurtransferase"/>
</dbReference>
<feature type="transmembrane region" description="Helical" evidence="1">
    <location>
        <begin position="24"/>
        <end position="44"/>
    </location>
</feature>
<reference evidence="3 4" key="1">
    <citation type="submission" date="2017-06" db="EMBL/GenBank/DDBJ databases">
        <title>Reclassification of a Polynucleobacter cosmopolitanus strain isolated from tropical Lake Victoria as Polynucleobacter victoriensis comb. nov.</title>
        <authorList>
            <person name="Hahn M.W."/>
        </authorList>
    </citation>
    <scope>NUCLEOTIDE SEQUENCE [LARGE SCALE GENOMIC DNA]</scope>
    <source>
        <strain evidence="3 4">MWH-MoIso2</strain>
    </source>
</reference>
<dbReference type="Pfam" id="PF00581">
    <property type="entry name" value="Rhodanese"/>
    <property type="match status" value="1"/>
</dbReference>
<dbReference type="Gene3D" id="3.40.250.10">
    <property type="entry name" value="Rhodanese-like domain"/>
    <property type="match status" value="1"/>
</dbReference>
<keyword evidence="1" id="KW-0812">Transmembrane</keyword>
<proteinExistence type="predicted"/>
<keyword evidence="1" id="KW-1133">Transmembrane helix</keyword>
<dbReference type="SMART" id="SM00450">
    <property type="entry name" value="RHOD"/>
    <property type="match status" value="1"/>
</dbReference>
<protein>
    <submittedName>
        <fullName evidence="3">Sulfurtransferase</fullName>
    </submittedName>
</protein>
<dbReference type="GO" id="GO:0016740">
    <property type="term" value="F:transferase activity"/>
    <property type="evidence" value="ECO:0007669"/>
    <property type="project" value="UniProtKB-KW"/>
</dbReference>
<evidence type="ECO:0000259" key="2">
    <source>
        <dbReference type="PROSITE" id="PS50206"/>
    </source>
</evidence>
<dbReference type="SUPFAM" id="SSF52821">
    <property type="entry name" value="Rhodanese/Cell cycle control phosphatase"/>
    <property type="match status" value="1"/>
</dbReference>